<dbReference type="Proteomes" id="UP001147733">
    <property type="component" value="Unassembled WGS sequence"/>
</dbReference>
<dbReference type="GO" id="GO:0016829">
    <property type="term" value="F:lyase activity"/>
    <property type="evidence" value="ECO:0007669"/>
    <property type="project" value="UniProtKB-KW"/>
</dbReference>
<dbReference type="PRINTS" id="PR00149">
    <property type="entry name" value="FUMRATELYASE"/>
</dbReference>
<comment type="caution">
    <text evidence="3">The sequence shown here is derived from an EMBL/GenBank/DDBJ whole genome shotgun (WGS) entry which is preliminary data.</text>
</comment>
<evidence type="ECO:0000313" key="3">
    <source>
        <dbReference type="EMBL" id="KAJ5241598.1"/>
    </source>
</evidence>
<comment type="similarity">
    <text evidence="1">Belongs to the class-II fumarase/aspartase family.</text>
</comment>
<evidence type="ECO:0000313" key="4">
    <source>
        <dbReference type="Proteomes" id="UP001147733"/>
    </source>
</evidence>
<accession>A0A9W9TUZ2</accession>
<protein>
    <submittedName>
        <fullName evidence="3">Fumarate lyase</fullName>
    </submittedName>
</protein>
<name>A0A9W9TUZ2_PENCI</name>
<dbReference type="PANTHER" id="PTHR43172:SF2">
    <property type="entry name" value="ADENYLOSUCCINATE LYASE C-TERMINAL DOMAIN-CONTAINING PROTEIN"/>
    <property type="match status" value="1"/>
</dbReference>
<keyword evidence="4" id="KW-1185">Reference proteome</keyword>
<dbReference type="SMART" id="SM00998">
    <property type="entry name" value="ADSL_C"/>
    <property type="match status" value="1"/>
</dbReference>
<dbReference type="InterPro" id="IPR008948">
    <property type="entry name" value="L-Aspartase-like"/>
</dbReference>
<dbReference type="OrthoDB" id="406045at2759"/>
<dbReference type="InterPro" id="IPR000362">
    <property type="entry name" value="Fumarate_lyase_fam"/>
</dbReference>
<dbReference type="AlphaFoldDB" id="A0A9W9TUZ2"/>
<organism evidence="3 4">
    <name type="scientific">Penicillium citrinum</name>
    <dbReference type="NCBI Taxonomy" id="5077"/>
    <lineage>
        <taxon>Eukaryota</taxon>
        <taxon>Fungi</taxon>
        <taxon>Dikarya</taxon>
        <taxon>Ascomycota</taxon>
        <taxon>Pezizomycotina</taxon>
        <taxon>Eurotiomycetes</taxon>
        <taxon>Eurotiomycetidae</taxon>
        <taxon>Eurotiales</taxon>
        <taxon>Aspergillaceae</taxon>
        <taxon>Penicillium</taxon>
    </lineage>
</organism>
<feature type="domain" description="Adenylosuccinate lyase C-terminal" evidence="2">
    <location>
        <begin position="256"/>
        <end position="335"/>
    </location>
</feature>
<dbReference type="Pfam" id="PF10397">
    <property type="entry name" value="ADSL_C"/>
    <property type="match status" value="1"/>
</dbReference>
<proteinExistence type="inferred from homology"/>
<reference evidence="3" key="2">
    <citation type="journal article" date="2023" name="IMA Fungus">
        <title>Comparative genomic study of the Penicillium genus elucidates a diverse pangenome and 15 lateral gene transfer events.</title>
        <authorList>
            <person name="Petersen C."/>
            <person name="Sorensen T."/>
            <person name="Nielsen M.R."/>
            <person name="Sondergaard T.E."/>
            <person name="Sorensen J.L."/>
            <person name="Fitzpatrick D.A."/>
            <person name="Frisvad J.C."/>
            <person name="Nielsen K.L."/>
        </authorList>
    </citation>
    <scope>NUCLEOTIDE SEQUENCE</scope>
    <source>
        <strain evidence="3">IBT 23319</strain>
    </source>
</reference>
<evidence type="ECO:0000259" key="2">
    <source>
        <dbReference type="SMART" id="SM00998"/>
    </source>
</evidence>
<sequence length="351" mass="38149">MSVSALDSRIFRNLFGTQEIRDIFTDDAYVKCLIEVEAALARAQSKTGVIPPESGDSITSTFAGIQLEYVNQSIRKRCLLVQFGGAAGTIASLGSDDTGPRVREQLALELGLQNPAITWHVARDNVAEITNFLALVGGTLGKIALDLMIMSSNEFDEISEPFVPHRGASSTMPQKRNPISSEVILAASKMLRANASLGLDAMITDFERASGPWHLEWVAVPEAFVTAVGALHQTNFALDGLVVKVDSMERNLHSTKGLIVGEAVMMALAPHIGRQKAHDEVYEACKSAIEHDRTLLEVLRESKTLTSVLTDEQLVGLCDPTQYMGASQLMVDEMVKRANLTLQQGDVQVNQ</sequence>
<dbReference type="PANTHER" id="PTHR43172">
    <property type="entry name" value="ADENYLOSUCCINATE LYASE"/>
    <property type="match status" value="1"/>
</dbReference>
<dbReference type="EMBL" id="JAPQKT010000002">
    <property type="protein sequence ID" value="KAJ5241598.1"/>
    <property type="molecule type" value="Genomic_DNA"/>
</dbReference>
<dbReference type="Gene3D" id="1.20.200.10">
    <property type="entry name" value="Fumarase/aspartase (Central domain)"/>
    <property type="match status" value="2"/>
</dbReference>
<evidence type="ECO:0000256" key="1">
    <source>
        <dbReference type="ARBA" id="ARBA00034772"/>
    </source>
</evidence>
<dbReference type="Pfam" id="PF00206">
    <property type="entry name" value="Lyase_1"/>
    <property type="match status" value="1"/>
</dbReference>
<dbReference type="InterPro" id="IPR022761">
    <property type="entry name" value="Fumarate_lyase_N"/>
</dbReference>
<gene>
    <name evidence="3" type="ORF">N7469_003189</name>
</gene>
<keyword evidence="3" id="KW-0456">Lyase</keyword>
<dbReference type="RefSeq" id="XP_056504603.1">
    <property type="nucleotide sequence ID" value="XM_056642109.1"/>
</dbReference>
<reference evidence="3" key="1">
    <citation type="submission" date="2022-11" db="EMBL/GenBank/DDBJ databases">
        <authorList>
            <person name="Petersen C."/>
        </authorList>
    </citation>
    <scope>NUCLEOTIDE SEQUENCE</scope>
    <source>
        <strain evidence="3">IBT 23319</strain>
    </source>
</reference>
<dbReference type="GeneID" id="81381276"/>
<dbReference type="SUPFAM" id="SSF48557">
    <property type="entry name" value="L-aspartase-like"/>
    <property type="match status" value="1"/>
</dbReference>
<dbReference type="InterPro" id="IPR019468">
    <property type="entry name" value="AdenyloSucc_lyase_C"/>
</dbReference>
<dbReference type="Gene3D" id="1.10.40.30">
    <property type="entry name" value="Fumarase/aspartase (C-terminal domain)"/>
    <property type="match status" value="1"/>
</dbReference>